<evidence type="ECO:0000313" key="1">
    <source>
        <dbReference type="EMBL" id="KAF9754451.1"/>
    </source>
</evidence>
<name>A0A8H7NEZ3_BIOOC</name>
<dbReference type="EMBL" id="JADCTT010000003">
    <property type="protein sequence ID" value="KAF9754451.1"/>
    <property type="molecule type" value="Genomic_DNA"/>
</dbReference>
<proteinExistence type="predicted"/>
<comment type="caution">
    <text evidence="1">The sequence shown here is derived from an EMBL/GenBank/DDBJ whole genome shotgun (WGS) entry which is preliminary data.</text>
</comment>
<reference evidence="1" key="1">
    <citation type="submission" date="2020-10" db="EMBL/GenBank/DDBJ databases">
        <title>High-Quality Genome Resource of Clonostachys rosea strain S41 by Oxford Nanopore Long-Read Sequencing.</title>
        <authorList>
            <person name="Wang H."/>
        </authorList>
    </citation>
    <scope>NUCLEOTIDE SEQUENCE</scope>
    <source>
        <strain evidence="1">S41</strain>
    </source>
</reference>
<dbReference type="AlphaFoldDB" id="A0A8H7NEZ3"/>
<protein>
    <submittedName>
        <fullName evidence="1">Uncharacterized protein</fullName>
    </submittedName>
</protein>
<evidence type="ECO:0000313" key="2">
    <source>
        <dbReference type="Proteomes" id="UP000616885"/>
    </source>
</evidence>
<dbReference type="Proteomes" id="UP000616885">
    <property type="component" value="Unassembled WGS sequence"/>
</dbReference>
<gene>
    <name evidence="1" type="ORF">IM811_009892</name>
</gene>
<accession>A0A8H7NEZ3</accession>
<sequence length="132" mass="14636">MRNAISLIQDRAINQSDHGAFSLLDRRCQADMSTVIGRCRNARVENWRGAAAGAVPVRLIQRRSCVRISRKTGDDSKLNWGDMATSGRDESILLSTAIKGGEIGHKLAGDRFEMLLWRRDGADDASDEEVNH</sequence>
<organism evidence="1 2">
    <name type="scientific">Bionectria ochroleuca</name>
    <name type="common">Gliocladium roseum</name>
    <dbReference type="NCBI Taxonomy" id="29856"/>
    <lineage>
        <taxon>Eukaryota</taxon>
        <taxon>Fungi</taxon>
        <taxon>Dikarya</taxon>
        <taxon>Ascomycota</taxon>
        <taxon>Pezizomycotina</taxon>
        <taxon>Sordariomycetes</taxon>
        <taxon>Hypocreomycetidae</taxon>
        <taxon>Hypocreales</taxon>
        <taxon>Bionectriaceae</taxon>
        <taxon>Clonostachys</taxon>
    </lineage>
</organism>